<dbReference type="RefSeq" id="WP_141134679.1">
    <property type="nucleotide sequence ID" value="NZ_FZNW01000012.1"/>
</dbReference>
<proteinExistence type="predicted"/>
<feature type="compositionally biased region" description="Acidic residues" evidence="1">
    <location>
        <begin position="172"/>
        <end position="203"/>
    </location>
</feature>
<gene>
    <name evidence="3" type="ORF">SAMN06265360_112167</name>
</gene>
<feature type="region of interest" description="Disordered" evidence="1">
    <location>
        <begin position="157"/>
        <end position="203"/>
    </location>
</feature>
<dbReference type="EMBL" id="FZNW01000012">
    <property type="protein sequence ID" value="SNR63601.1"/>
    <property type="molecule type" value="Genomic_DNA"/>
</dbReference>
<dbReference type="AlphaFoldDB" id="A0A238XYJ7"/>
<reference evidence="3 4" key="1">
    <citation type="submission" date="2017-06" db="EMBL/GenBank/DDBJ databases">
        <authorList>
            <person name="Kim H.J."/>
            <person name="Triplett B.A."/>
        </authorList>
    </citation>
    <scope>NUCLEOTIDE SEQUENCE [LARGE SCALE GENOMIC DNA]</scope>
    <source>
        <strain evidence="3 4">DSM 45207</strain>
    </source>
</reference>
<evidence type="ECO:0000313" key="4">
    <source>
        <dbReference type="Proteomes" id="UP000198348"/>
    </source>
</evidence>
<dbReference type="Proteomes" id="UP000198348">
    <property type="component" value="Unassembled WGS sequence"/>
</dbReference>
<evidence type="ECO:0000256" key="2">
    <source>
        <dbReference type="SAM" id="SignalP"/>
    </source>
</evidence>
<keyword evidence="2" id="KW-0732">Signal</keyword>
<feature type="signal peptide" evidence="2">
    <location>
        <begin position="1"/>
        <end position="28"/>
    </location>
</feature>
<accession>A0A238XYJ7</accession>
<protein>
    <recommendedName>
        <fullName evidence="5">Secreted protein</fullName>
    </recommendedName>
</protein>
<evidence type="ECO:0000256" key="1">
    <source>
        <dbReference type="SAM" id="MobiDB-lite"/>
    </source>
</evidence>
<feature type="chain" id="PRO_5039121283" description="Secreted protein" evidence="2">
    <location>
        <begin position="29"/>
        <end position="203"/>
    </location>
</feature>
<name>A0A238XYJ7_9PSEU</name>
<keyword evidence="4" id="KW-1185">Reference proteome</keyword>
<evidence type="ECO:0000313" key="3">
    <source>
        <dbReference type="EMBL" id="SNR63601.1"/>
    </source>
</evidence>
<sequence>MRRKFARSIAVVAVGSLLSLGGSSIAAASAAESAVDESAGSSSTASAASQLSETHAEISEAAEAGDVDGTAAGVDRAQSLLGEIAGGERYNLPSEVSEKAAAARTEADQVAAGLEELDGTEPRVLGTLNNLVQGLLMTIADLVDSVLGGGIGADLPGGGGADLPGGDLPELPGEDSAGESGDESGDDSGEAEEEGDESEVGLP</sequence>
<organism evidence="3 4">
    <name type="scientific">Haloechinothrix alba</name>
    <dbReference type="NCBI Taxonomy" id="664784"/>
    <lineage>
        <taxon>Bacteria</taxon>
        <taxon>Bacillati</taxon>
        <taxon>Actinomycetota</taxon>
        <taxon>Actinomycetes</taxon>
        <taxon>Pseudonocardiales</taxon>
        <taxon>Pseudonocardiaceae</taxon>
        <taxon>Haloechinothrix</taxon>
    </lineage>
</organism>
<evidence type="ECO:0008006" key="5">
    <source>
        <dbReference type="Google" id="ProtNLM"/>
    </source>
</evidence>